<evidence type="ECO:0000313" key="2">
    <source>
        <dbReference type="Proteomes" id="UP000036403"/>
    </source>
</evidence>
<name>A0A0J7K7K0_LASNI</name>
<dbReference type="EMBL" id="LBMM01012542">
    <property type="protein sequence ID" value="KMQ86161.1"/>
    <property type="molecule type" value="Genomic_DNA"/>
</dbReference>
<organism evidence="1 2">
    <name type="scientific">Lasius niger</name>
    <name type="common">Black garden ant</name>
    <dbReference type="NCBI Taxonomy" id="67767"/>
    <lineage>
        <taxon>Eukaryota</taxon>
        <taxon>Metazoa</taxon>
        <taxon>Ecdysozoa</taxon>
        <taxon>Arthropoda</taxon>
        <taxon>Hexapoda</taxon>
        <taxon>Insecta</taxon>
        <taxon>Pterygota</taxon>
        <taxon>Neoptera</taxon>
        <taxon>Endopterygota</taxon>
        <taxon>Hymenoptera</taxon>
        <taxon>Apocrita</taxon>
        <taxon>Aculeata</taxon>
        <taxon>Formicoidea</taxon>
        <taxon>Formicidae</taxon>
        <taxon>Formicinae</taxon>
        <taxon>Lasius</taxon>
        <taxon>Lasius</taxon>
    </lineage>
</organism>
<accession>A0A0J7K7K0</accession>
<protein>
    <submittedName>
        <fullName evidence="1">Uncharacterized protein</fullName>
    </submittedName>
</protein>
<evidence type="ECO:0000313" key="1">
    <source>
        <dbReference type="EMBL" id="KMQ86161.1"/>
    </source>
</evidence>
<proteinExistence type="predicted"/>
<sequence>MDFACDRQEMMLTKGDKGNVTHNDRRFAILRGKAGFEMIARILIKSAKEFQPCFGNTFRGVSEAFTIWIFAKRKQHFFDSFLHTLLGVFR</sequence>
<dbReference type="PaxDb" id="67767-A0A0J7K7K0"/>
<dbReference type="Proteomes" id="UP000036403">
    <property type="component" value="Unassembled WGS sequence"/>
</dbReference>
<comment type="caution">
    <text evidence="1">The sequence shown here is derived from an EMBL/GenBank/DDBJ whole genome shotgun (WGS) entry which is preliminary data.</text>
</comment>
<gene>
    <name evidence="1" type="ORF">RF55_14943</name>
</gene>
<dbReference type="AlphaFoldDB" id="A0A0J7K7K0"/>
<keyword evidence="2" id="KW-1185">Reference proteome</keyword>
<reference evidence="1 2" key="1">
    <citation type="submission" date="2015-04" db="EMBL/GenBank/DDBJ databases">
        <title>Lasius niger genome sequencing.</title>
        <authorList>
            <person name="Konorov E.A."/>
            <person name="Nikitin M.A."/>
            <person name="Kirill M.V."/>
            <person name="Chang P."/>
        </authorList>
    </citation>
    <scope>NUCLEOTIDE SEQUENCE [LARGE SCALE GENOMIC DNA]</scope>
    <source>
        <tissue evidence="1">Whole</tissue>
    </source>
</reference>